<proteinExistence type="predicted"/>
<reference evidence="1" key="1">
    <citation type="submission" date="2014-09" db="EMBL/GenBank/DDBJ databases">
        <authorList>
            <person name="Magalhaes I.L.F."/>
            <person name="Oliveira U."/>
            <person name="Santos F.R."/>
            <person name="Vidigal T.H.D.A."/>
            <person name="Brescovit A.D."/>
            <person name="Santos A.J."/>
        </authorList>
    </citation>
    <scope>NUCLEOTIDE SEQUENCE</scope>
    <source>
        <tissue evidence="1">Shoot tissue taken approximately 20 cm above the soil surface</tissue>
    </source>
</reference>
<dbReference type="AlphaFoldDB" id="A0A0A9H8R7"/>
<sequence length="49" mass="5539">MPFIINAFLSLKIQRDISLPCSFPKRRMPCRSLSIALGVQCMVPRGCRS</sequence>
<dbReference type="EMBL" id="GBRH01164794">
    <property type="protein sequence ID" value="JAE33102.1"/>
    <property type="molecule type" value="Transcribed_RNA"/>
</dbReference>
<accession>A0A0A9H8R7</accession>
<reference evidence="1" key="2">
    <citation type="journal article" date="2015" name="Data Brief">
        <title>Shoot transcriptome of the giant reed, Arundo donax.</title>
        <authorList>
            <person name="Barrero R.A."/>
            <person name="Guerrero F.D."/>
            <person name="Moolhuijzen P."/>
            <person name="Goolsby J.A."/>
            <person name="Tidwell J."/>
            <person name="Bellgard S.E."/>
            <person name="Bellgard M.I."/>
        </authorList>
    </citation>
    <scope>NUCLEOTIDE SEQUENCE</scope>
    <source>
        <tissue evidence="1">Shoot tissue taken approximately 20 cm above the soil surface</tissue>
    </source>
</reference>
<organism evidence="1">
    <name type="scientific">Arundo donax</name>
    <name type="common">Giant reed</name>
    <name type="synonym">Donax arundinaceus</name>
    <dbReference type="NCBI Taxonomy" id="35708"/>
    <lineage>
        <taxon>Eukaryota</taxon>
        <taxon>Viridiplantae</taxon>
        <taxon>Streptophyta</taxon>
        <taxon>Embryophyta</taxon>
        <taxon>Tracheophyta</taxon>
        <taxon>Spermatophyta</taxon>
        <taxon>Magnoliopsida</taxon>
        <taxon>Liliopsida</taxon>
        <taxon>Poales</taxon>
        <taxon>Poaceae</taxon>
        <taxon>PACMAD clade</taxon>
        <taxon>Arundinoideae</taxon>
        <taxon>Arundineae</taxon>
        <taxon>Arundo</taxon>
    </lineage>
</organism>
<name>A0A0A9H8R7_ARUDO</name>
<evidence type="ECO:0000313" key="1">
    <source>
        <dbReference type="EMBL" id="JAE33102.1"/>
    </source>
</evidence>
<protein>
    <submittedName>
        <fullName evidence="1">Uncharacterized protein</fullName>
    </submittedName>
</protein>